<dbReference type="Proteomes" id="UP000553442">
    <property type="component" value="Unassembled WGS sequence"/>
</dbReference>
<dbReference type="GO" id="GO:0006751">
    <property type="term" value="P:glutathione catabolic process"/>
    <property type="evidence" value="ECO:0007669"/>
    <property type="project" value="InterPro"/>
</dbReference>
<protein>
    <recommendedName>
        <fullName evidence="1">glutathione-specific gamma-glutamylcyclotransferase</fullName>
        <ecNumber evidence="1">4.3.2.7</ecNumber>
    </recommendedName>
</protein>
<evidence type="ECO:0000313" key="3">
    <source>
        <dbReference type="EMBL" id="MBB3331269.1"/>
    </source>
</evidence>
<dbReference type="EMBL" id="JACHZF010000014">
    <property type="protein sequence ID" value="MBB3331269.1"/>
    <property type="molecule type" value="Genomic_DNA"/>
</dbReference>
<organism evidence="3 4">
    <name type="scientific">Halomonas campaniensis</name>
    <dbReference type="NCBI Taxonomy" id="213554"/>
    <lineage>
        <taxon>Bacteria</taxon>
        <taxon>Pseudomonadati</taxon>
        <taxon>Pseudomonadota</taxon>
        <taxon>Gammaproteobacteria</taxon>
        <taxon>Oceanospirillales</taxon>
        <taxon>Halomonadaceae</taxon>
        <taxon>Halomonas</taxon>
    </lineage>
</organism>
<name>A0A7W5K3J5_9GAMM</name>
<dbReference type="RefSeq" id="WP_183331747.1">
    <property type="nucleotide sequence ID" value="NZ_JACHZF010000014.1"/>
</dbReference>
<dbReference type="GO" id="GO:0061928">
    <property type="term" value="F:glutathione specific gamma-glutamylcyclotransferase activity"/>
    <property type="evidence" value="ECO:0007669"/>
    <property type="project" value="UniProtKB-EC"/>
</dbReference>
<comment type="caution">
    <text evidence="3">The sequence shown here is derived from an EMBL/GenBank/DDBJ whole genome shotgun (WGS) entry which is preliminary data.</text>
</comment>
<gene>
    <name evidence="3" type="ORF">BDK63_002152</name>
</gene>
<dbReference type="PANTHER" id="PTHR12192">
    <property type="entry name" value="CATION TRANSPORT PROTEIN CHAC-RELATED"/>
    <property type="match status" value="1"/>
</dbReference>
<dbReference type="EC" id="4.3.2.7" evidence="1"/>
<sequence>MTLDTTHLNRQMTHFDGHDEIWLFGYGSLIWKADFPYLERRPAHIHGWVRRFWQGSHDHRGTPEAPGRVATLAREPGARCHGMAYRITPEVLAPLDVREKNGYLREVITLCFDDPAGGRAEGLVYLATEDNAAFLGDAPLDAIAEQIARAHGPSGPNRDYLLHLAEALQALGVEDPHVSGLAQRLLADPVAAGRH</sequence>
<proteinExistence type="predicted"/>
<dbReference type="CDD" id="cd06661">
    <property type="entry name" value="GGCT_like"/>
    <property type="match status" value="1"/>
</dbReference>
<dbReference type="SUPFAM" id="SSF110857">
    <property type="entry name" value="Gamma-glutamyl cyclotransferase-like"/>
    <property type="match status" value="1"/>
</dbReference>
<keyword evidence="4" id="KW-1185">Reference proteome</keyword>
<dbReference type="Gene3D" id="3.10.490.10">
    <property type="entry name" value="Gamma-glutamyl cyclotransferase-like"/>
    <property type="match status" value="1"/>
</dbReference>
<accession>A0A7W5K3J5</accession>
<dbReference type="InterPro" id="IPR006840">
    <property type="entry name" value="ChaC"/>
</dbReference>
<dbReference type="InterPro" id="IPR013024">
    <property type="entry name" value="GGCT-like"/>
</dbReference>
<keyword evidence="2" id="KW-0456">Lyase</keyword>
<dbReference type="AlphaFoldDB" id="A0A7W5K3J5"/>
<evidence type="ECO:0000313" key="4">
    <source>
        <dbReference type="Proteomes" id="UP000553442"/>
    </source>
</evidence>
<dbReference type="GO" id="GO:0005737">
    <property type="term" value="C:cytoplasm"/>
    <property type="evidence" value="ECO:0007669"/>
    <property type="project" value="TreeGrafter"/>
</dbReference>
<evidence type="ECO:0000256" key="2">
    <source>
        <dbReference type="ARBA" id="ARBA00023239"/>
    </source>
</evidence>
<dbReference type="InterPro" id="IPR036568">
    <property type="entry name" value="GGCT-like_sf"/>
</dbReference>
<reference evidence="3 4" key="1">
    <citation type="submission" date="2020-08" db="EMBL/GenBank/DDBJ databases">
        <title>Genomic Encyclopedia of Archaeal and Bacterial Type Strains, Phase II (KMG-II): from individual species to whole genera.</title>
        <authorList>
            <person name="Goeker M."/>
        </authorList>
    </citation>
    <scope>NUCLEOTIDE SEQUENCE [LARGE SCALE GENOMIC DNA]</scope>
    <source>
        <strain evidence="3 4">5AG</strain>
    </source>
</reference>
<dbReference type="Pfam" id="PF04752">
    <property type="entry name" value="ChaC"/>
    <property type="match status" value="1"/>
</dbReference>
<dbReference type="PANTHER" id="PTHR12192:SF2">
    <property type="entry name" value="GLUTATHIONE-SPECIFIC GAMMA-GLUTAMYLCYCLOTRANSFERASE 2"/>
    <property type="match status" value="1"/>
</dbReference>
<evidence type="ECO:0000256" key="1">
    <source>
        <dbReference type="ARBA" id="ARBA00012344"/>
    </source>
</evidence>